<dbReference type="InterPro" id="IPR013325">
    <property type="entry name" value="RNA_pol_sigma_r2"/>
</dbReference>
<comment type="caution">
    <text evidence="7">The sequence shown here is derived from an EMBL/GenBank/DDBJ whole genome shotgun (WGS) entry which is preliminary data.</text>
</comment>
<dbReference type="InterPro" id="IPR036388">
    <property type="entry name" value="WH-like_DNA-bd_sf"/>
</dbReference>
<dbReference type="Gene3D" id="1.10.1740.10">
    <property type="match status" value="1"/>
</dbReference>
<dbReference type="PANTHER" id="PTHR43133:SF53">
    <property type="entry name" value="ECF RNA POLYMERASE SIGMA-E FACTOR"/>
    <property type="match status" value="1"/>
</dbReference>
<feature type="domain" description="RNA polymerase sigma factor 70 region 4 type 2" evidence="6">
    <location>
        <begin position="133"/>
        <end position="184"/>
    </location>
</feature>
<reference evidence="7 8" key="1">
    <citation type="submission" date="2020-08" db="EMBL/GenBank/DDBJ databases">
        <title>Bridging the membrane lipid divide: bacteria of the FCB group superphylum have the potential to synthesize archaeal ether lipids.</title>
        <authorList>
            <person name="Villanueva L."/>
            <person name="Von Meijenfeldt F.A.B."/>
            <person name="Westbye A.B."/>
            <person name="Yadav S."/>
            <person name="Hopmans E.C."/>
            <person name="Dutilh B.E."/>
            <person name="Sinninghe Damste J.S."/>
        </authorList>
    </citation>
    <scope>NUCLEOTIDE SEQUENCE [LARGE SCALE GENOMIC DNA]</scope>
    <source>
        <strain evidence="7">NIOZ-UU36</strain>
    </source>
</reference>
<keyword evidence="4" id="KW-0804">Transcription</keyword>
<keyword evidence="3" id="KW-0731">Sigma factor</keyword>
<evidence type="ECO:0000259" key="5">
    <source>
        <dbReference type="Pfam" id="PF04542"/>
    </source>
</evidence>
<comment type="similarity">
    <text evidence="1">Belongs to the sigma-70 factor family. ECF subfamily.</text>
</comment>
<evidence type="ECO:0000256" key="4">
    <source>
        <dbReference type="ARBA" id="ARBA00023163"/>
    </source>
</evidence>
<dbReference type="InterPro" id="IPR014284">
    <property type="entry name" value="RNA_pol_sigma-70_dom"/>
</dbReference>
<evidence type="ECO:0000256" key="2">
    <source>
        <dbReference type="ARBA" id="ARBA00023015"/>
    </source>
</evidence>
<evidence type="ECO:0000256" key="1">
    <source>
        <dbReference type="ARBA" id="ARBA00010641"/>
    </source>
</evidence>
<dbReference type="InterPro" id="IPR007627">
    <property type="entry name" value="RNA_pol_sigma70_r2"/>
</dbReference>
<evidence type="ECO:0000259" key="6">
    <source>
        <dbReference type="Pfam" id="PF08281"/>
    </source>
</evidence>
<evidence type="ECO:0000313" key="7">
    <source>
        <dbReference type="EMBL" id="MBC8335374.1"/>
    </source>
</evidence>
<dbReference type="AlphaFoldDB" id="A0A8J6NKD7"/>
<accession>A0A8J6NKD7</accession>
<dbReference type="SUPFAM" id="SSF88946">
    <property type="entry name" value="Sigma2 domain of RNA polymerase sigma factors"/>
    <property type="match status" value="1"/>
</dbReference>
<dbReference type="GO" id="GO:0006352">
    <property type="term" value="P:DNA-templated transcription initiation"/>
    <property type="evidence" value="ECO:0007669"/>
    <property type="project" value="InterPro"/>
</dbReference>
<dbReference type="NCBIfam" id="TIGR02937">
    <property type="entry name" value="sigma70-ECF"/>
    <property type="match status" value="1"/>
</dbReference>
<dbReference type="GO" id="GO:0016987">
    <property type="term" value="F:sigma factor activity"/>
    <property type="evidence" value="ECO:0007669"/>
    <property type="project" value="UniProtKB-KW"/>
</dbReference>
<dbReference type="CDD" id="cd06171">
    <property type="entry name" value="Sigma70_r4"/>
    <property type="match status" value="1"/>
</dbReference>
<dbReference type="GO" id="GO:0003677">
    <property type="term" value="F:DNA binding"/>
    <property type="evidence" value="ECO:0007669"/>
    <property type="project" value="InterPro"/>
</dbReference>
<sequence>MPIMDDLSHLTDTELISLCLARSSKDERPFAEIFHRHHAIVARVIFRYFPHEQDVEDLAQEVFFKAYRSLEQYEGRSSLKTWLYSIATNTAKNELRKRSRRPVVVDQSLQEMEEVLPDEAEALPKHNIHQQQTFQQAFSQLSAPEQEILLLKDAEELTYEEIAGQLNLSVSAAKMRVQRARLAMKTYYQEKDHVQQSS</sequence>
<proteinExistence type="inferred from homology"/>
<dbReference type="Gene3D" id="1.10.10.10">
    <property type="entry name" value="Winged helix-like DNA-binding domain superfamily/Winged helix DNA-binding domain"/>
    <property type="match status" value="1"/>
</dbReference>
<evidence type="ECO:0000256" key="3">
    <source>
        <dbReference type="ARBA" id="ARBA00023082"/>
    </source>
</evidence>
<dbReference type="Proteomes" id="UP000614469">
    <property type="component" value="Unassembled WGS sequence"/>
</dbReference>
<dbReference type="InterPro" id="IPR013324">
    <property type="entry name" value="RNA_pol_sigma_r3/r4-like"/>
</dbReference>
<dbReference type="Pfam" id="PF08281">
    <property type="entry name" value="Sigma70_r4_2"/>
    <property type="match status" value="1"/>
</dbReference>
<dbReference type="EMBL" id="JACNJN010000106">
    <property type="protein sequence ID" value="MBC8335374.1"/>
    <property type="molecule type" value="Genomic_DNA"/>
</dbReference>
<name>A0A8J6NKD7_9CHLR</name>
<dbReference type="SUPFAM" id="SSF88659">
    <property type="entry name" value="Sigma3 and sigma4 domains of RNA polymerase sigma factors"/>
    <property type="match status" value="1"/>
</dbReference>
<dbReference type="Pfam" id="PF04542">
    <property type="entry name" value="Sigma70_r2"/>
    <property type="match status" value="1"/>
</dbReference>
<feature type="domain" description="RNA polymerase sigma-70 region 2" evidence="5">
    <location>
        <begin position="34"/>
        <end position="101"/>
    </location>
</feature>
<dbReference type="InterPro" id="IPR013249">
    <property type="entry name" value="RNA_pol_sigma70_r4_t2"/>
</dbReference>
<evidence type="ECO:0000313" key="8">
    <source>
        <dbReference type="Proteomes" id="UP000614469"/>
    </source>
</evidence>
<gene>
    <name evidence="7" type="ORF">H8E29_08930</name>
</gene>
<keyword evidence="2" id="KW-0805">Transcription regulation</keyword>
<organism evidence="7 8">
    <name type="scientific">Candidatus Desulfolinea nitratireducens</name>
    <dbReference type="NCBI Taxonomy" id="2841698"/>
    <lineage>
        <taxon>Bacteria</taxon>
        <taxon>Bacillati</taxon>
        <taxon>Chloroflexota</taxon>
        <taxon>Anaerolineae</taxon>
        <taxon>Anaerolineales</taxon>
        <taxon>Anaerolineales incertae sedis</taxon>
        <taxon>Candidatus Desulfolinea</taxon>
    </lineage>
</organism>
<dbReference type="PANTHER" id="PTHR43133">
    <property type="entry name" value="RNA POLYMERASE ECF-TYPE SIGMA FACTO"/>
    <property type="match status" value="1"/>
</dbReference>
<protein>
    <submittedName>
        <fullName evidence="7">RNA polymerase sigma factor</fullName>
    </submittedName>
</protein>
<dbReference type="InterPro" id="IPR039425">
    <property type="entry name" value="RNA_pol_sigma-70-like"/>
</dbReference>